<dbReference type="EMBL" id="AM406670">
    <property type="protein sequence ID" value="CAL96199.1"/>
    <property type="molecule type" value="Genomic_DNA"/>
</dbReference>
<evidence type="ECO:0000259" key="1">
    <source>
        <dbReference type="Pfam" id="PF01370"/>
    </source>
</evidence>
<feature type="domain" description="NAD-dependent epimerase/dehydratase" evidence="1">
    <location>
        <begin position="19"/>
        <end position="234"/>
    </location>
</feature>
<dbReference type="STRING" id="62928.azo3583"/>
<evidence type="ECO:0000313" key="3">
    <source>
        <dbReference type="Proteomes" id="UP000002588"/>
    </source>
</evidence>
<dbReference type="HOGENOM" id="CLU_007383_6_1_4"/>
<dbReference type="GO" id="GO:0003978">
    <property type="term" value="F:UDP-glucose 4-epimerase activity"/>
    <property type="evidence" value="ECO:0007669"/>
    <property type="project" value="UniProtKB-EC"/>
</dbReference>
<dbReference type="InterPro" id="IPR036291">
    <property type="entry name" value="NAD(P)-bd_dom_sf"/>
</dbReference>
<dbReference type="KEGG" id="azo:azo3583"/>
<reference evidence="2 3" key="1">
    <citation type="journal article" date="2006" name="Nat. Biotechnol.">
        <title>Complete genome of the mutualistic, N2-fixing grass endophyte Azoarcus sp. strain BH72.</title>
        <authorList>
            <person name="Krause A."/>
            <person name="Ramakumar A."/>
            <person name="Bartels D."/>
            <person name="Battistoni F."/>
            <person name="Bekel T."/>
            <person name="Boch J."/>
            <person name="Boehm M."/>
            <person name="Friedrich F."/>
            <person name="Hurek T."/>
            <person name="Krause L."/>
            <person name="Linke B."/>
            <person name="McHardy A.C."/>
            <person name="Sarkar A."/>
            <person name="Schneiker S."/>
            <person name="Syed A.A."/>
            <person name="Thauer R."/>
            <person name="Vorhoelter F.-J."/>
            <person name="Weidner S."/>
            <person name="Puehler A."/>
            <person name="Reinhold-Hurek B."/>
            <person name="Kaiser O."/>
            <person name="Goesmann A."/>
        </authorList>
    </citation>
    <scope>NUCLEOTIDE SEQUENCE [LARGE SCALE GENOMIC DNA]</scope>
    <source>
        <strain evidence="2 3">BH72</strain>
    </source>
</reference>
<accession>A1KBJ3</accession>
<proteinExistence type="predicted"/>
<gene>
    <name evidence="2" type="primary">wbpV</name>
    <name evidence="2" type="ordered locus">azo3583</name>
</gene>
<dbReference type="PANTHER" id="PTHR43245:SF58">
    <property type="entry name" value="BLL5923 PROTEIN"/>
    <property type="match status" value="1"/>
</dbReference>
<dbReference type="eggNOG" id="COG0451">
    <property type="taxonomic scope" value="Bacteria"/>
</dbReference>
<dbReference type="InterPro" id="IPR001509">
    <property type="entry name" value="Epimerase_deHydtase"/>
</dbReference>
<dbReference type="EC" id="5.1.3.2" evidence="2"/>
<evidence type="ECO:0000313" key="2">
    <source>
        <dbReference type="EMBL" id="CAL96199.1"/>
    </source>
</evidence>
<dbReference type="RefSeq" id="WP_011767305.1">
    <property type="nucleotide sequence ID" value="NC_008702.1"/>
</dbReference>
<keyword evidence="2" id="KW-0413">Isomerase</keyword>
<dbReference type="PANTHER" id="PTHR43245">
    <property type="entry name" value="BIFUNCTIONAL POLYMYXIN RESISTANCE PROTEIN ARNA"/>
    <property type="match status" value="1"/>
</dbReference>
<name>A1KBJ3_AZOSB</name>
<dbReference type="Gene3D" id="3.40.50.720">
    <property type="entry name" value="NAD(P)-binding Rossmann-like Domain"/>
    <property type="match status" value="1"/>
</dbReference>
<organism evidence="2 3">
    <name type="scientific">Azoarcus sp. (strain BH72)</name>
    <dbReference type="NCBI Taxonomy" id="418699"/>
    <lineage>
        <taxon>Bacteria</taxon>
        <taxon>Pseudomonadati</taxon>
        <taxon>Pseudomonadota</taxon>
        <taxon>Betaproteobacteria</taxon>
        <taxon>Rhodocyclales</taxon>
        <taxon>Zoogloeaceae</taxon>
        <taxon>Azoarcus</taxon>
    </lineage>
</organism>
<protein>
    <submittedName>
        <fullName evidence="2">UDP-glucose 4-epimerase</fullName>
        <ecNumber evidence="2">5.1.3.2</ecNumber>
    </submittedName>
</protein>
<dbReference type="Proteomes" id="UP000002588">
    <property type="component" value="Chromosome"/>
</dbReference>
<keyword evidence="3" id="KW-1185">Reference proteome</keyword>
<dbReference type="CDD" id="cd05232">
    <property type="entry name" value="UDP_G4E_4_SDR_e"/>
    <property type="match status" value="1"/>
</dbReference>
<dbReference type="Pfam" id="PF01370">
    <property type="entry name" value="Epimerase"/>
    <property type="match status" value="1"/>
</dbReference>
<sequence length="327" mass="34439">MNGPTNGAVVGSAEAQRCVVTGASGFVGQALVAALRARGRDVIPLARGEDVGRGFRAAPALGDSACWTPFLEGAGQVVHLAARVHVMKDEEIDPLAAFRAVNVTGTLELARQAAEAKVRRFVFVSTVKVHGENSPAGRPLRETDALAPVDPYARSKAEAEEGLRNLCARSGMELVVIRPPLVYGAGVKANFRSIVRWVASGMPLPLGGCNANRRSLVALDNLVDLIITCLDHPGAAGGCFFAADGEDLSTAALVRRLARAMGRPARLWPVPLWMLRLAAAGTGHHDVLQRLCGSLQVDISSARETLGWTPPVGVDEGLRRAVAGEGR</sequence>
<dbReference type="AlphaFoldDB" id="A1KBJ3"/>
<dbReference type="InterPro" id="IPR050177">
    <property type="entry name" value="Lipid_A_modif_metabolic_enz"/>
</dbReference>
<dbReference type="SUPFAM" id="SSF51735">
    <property type="entry name" value="NAD(P)-binding Rossmann-fold domains"/>
    <property type="match status" value="1"/>
</dbReference>